<dbReference type="GO" id="GO:0005743">
    <property type="term" value="C:mitochondrial inner membrane"/>
    <property type="evidence" value="ECO:0007669"/>
    <property type="project" value="UniProtKB-SubCell"/>
</dbReference>
<dbReference type="SUPFAM" id="SSF81415">
    <property type="entry name" value="Mitochondrial cytochrome c oxidase subunit VIc"/>
    <property type="match status" value="1"/>
</dbReference>
<dbReference type="GeneID" id="115151091"/>
<reference evidence="10" key="1">
    <citation type="submission" date="2025-08" db="UniProtKB">
        <authorList>
            <consortium name="Ensembl"/>
        </authorList>
    </citation>
    <scope>IDENTIFICATION</scope>
</reference>
<evidence type="ECO:0000256" key="8">
    <source>
        <dbReference type="ARBA" id="ARBA00023136"/>
    </source>
</evidence>
<dbReference type="GeneTree" id="ENSGT00940000165514"/>
<evidence type="ECO:0000256" key="4">
    <source>
        <dbReference type="ARBA" id="ARBA00022692"/>
    </source>
</evidence>
<proteinExistence type="inferred from homology"/>
<dbReference type="GO" id="GO:0045277">
    <property type="term" value="C:respiratory chain complex IV"/>
    <property type="evidence" value="ECO:0007669"/>
    <property type="project" value="UniProtKB-UniRule"/>
</dbReference>
<dbReference type="AlphaFoldDB" id="A0A674BY99"/>
<sequence length="124" mass="14084">MDVSRVLDGPLYSDCPFARPVVFLPKDQRLRAALTYFGEGREFFLYSTMSLAKPAMRGLLGKRLRFHLPIAFALSLVAAAAFKYGVTEPRKQAYADFYKQYDATKEFNNMREAGIFESVRPTGK</sequence>
<dbReference type="InterPro" id="IPR037169">
    <property type="entry name" value="Cytochrome_c_oxidase_VIc_sf"/>
</dbReference>
<dbReference type="PANTHER" id="PTHR48416:SF1">
    <property type="entry name" value="CYTOCHROME C OXIDASE SUBUNIT 6C"/>
    <property type="match status" value="1"/>
</dbReference>
<protein>
    <recommendedName>
        <fullName evidence="9">Cytochrome c oxidase subunit 6C</fullName>
    </recommendedName>
    <alternativeName>
        <fullName evidence="9">Cytochrome c oxidase polypeptide VIc</fullName>
    </alternativeName>
</protein>
<dbReference type="Proteomes" id="UP000472277">
    <property type="component" value="Chromosome 16"/>
</dbReference>
<dbReference type="InterPro" id="IPR034884">
    <property type="entry name" value="Cytochrome_c_oxidase_VIc/VIIs"/>
</dbReference>
<evidence type="ECO:0000256" key="9">
    <source>
        <dbReference type="RuleBase" id="RU368096"/>
    </source>
</evidence>
<dbReference type="RefSeq" id="XP_029550931.1">
    <property type="nucleotide sequence ID" value="XM_029695071.1"/>
</dbReference>
<keyword evidence="6 9" id="KW-1133">Transmembrane helix</keyword>
<feature type="transmembrane region" description="Helical" evidence="9">
    <location>
        <begin position="66"/>
        <end position="86"/>
    </location>
</feature>
<evidence type="ECO:0000313" key="11">
    <source>
        <dbReference type="Proteomes" id="UP000472277"/>
    </source>
</evidence>
<evidence type="ECO:0000256" key="2">
    <source>
        <dbReference type="ARBA" id="ARBA00004673"/>
    </source>
</evidence>
<dbReference type="CDD" id="cd22901">
    <property type="entry name" value="CcO_VIc"/>
    <property type="match status" value="1"/>
</dbReference>
<evidence type="ECO:0000256" key="3">
    <source>
        <dbReference type="ARBA" id="ARBA00007204"/>
    </source>
</evidence>
<dbReference type="FunCoup" id="A0A674BY99">
    <property type="interactions" value="2431"/>
</dbReference>
<dbReference type="OrthoDB" id="10051322at2759"/>
<evidence type="ECO:0000256" key="1">
    <source>
        <dbReference type="ARBA" id="ARBA00004434"/>
    </source>
</evidence>
<comment type="similarity">
    <text evidence="3 9">Belongs to the cytochrome c oxidase subunit 6c family.</text>
</comment>
<evidence type="ECO:0000256" key="5">
    <source>
        <dbReference type="ARBA" id="ARBA00022792"/>
    </source>
</evidence>
<keyword evidence="11" id="KW-1185">Reference proteome</keyword>
<dbReference type="UniPathway" id="UPA00705"/>
<comment type="subunit">
    <text evidence="9">Component of the cytochrome c oxidase (complex IV, CIV), a multisubunit enzyme composed of 14 subunits. The complex is composed of a catalytic core of 3 subunits MT-CO1, MT-CO2 and MT-CO3, encoded in the mitochondrial DNA, and 11 supernumerary subunits COX4I, COX5A, COX5B, COX6A, COX6B, COX6C, COX7A, COX7B, COX7C, COX8 and NDUFA4, which are encoded in the nuclear genome. The complex exists as a monomer or a dimer and forms supercomplexes (SCs) in the inner mitochondrial membrane with NADH-ubiquinone oxidoreductase (complex I, CI) and ubiquinol-cytochrome c oxidoreductase (cytochrome b-c1 complex, complex III, CIII), resulting in different assemblies (supercomplex SCI(1)III(2)IV(1) and megacomplex MCI(2)III(2)IV(2)).</text>
</comment>
<dbReference type="CTD" id="1345"/>
<accession>A0A674BY99</accession>
<keyword evidence="4 9" id="KW-0812">Transmembrane</keyword>
<dbReference type="KEGG" id="stru:115151091"/>
<dbReference type="Pfam" id="PF02937">
    <property type="entry name" value="COX6C"/>
    <property type="match status" value="1"/>
</dbReference>
<dbReference type="InParanoid" id="A0A674BY99"/>
<gene>
    <name evidence="10" type="primary">LOC115151091</name>
</gene>
<dbReference type="PANTHER" id="PTHR48416">
    <property type="entry name" value="CYTOCHROME C OXIDASE SUBUNIT 6C"/>
    <property type="match status" value="1"/>
</dbReference>
<keyword evidence="5 9" id="KW-0999">Mitochondrion inner membrane</keyword>
<comment type="function">
    <text evidence="9">Component of the cytochrome c oxidase, the last enzyme in the mitochondrial electron transport chain which drives oxidative phosphorylation. The respiratory chain contains 3 multisubunit complexes succinate dehydrogenase (complex II, CII), ubiquinol-cytochrome c oxidoreductase (cytochrome b-c1 complex, complex III, CIII) and cytochrome c oxidase (complex IV, CIV), that cooperate to transfer electrons derived from NADH and succinate to molecular oxygen, creating an electrochemical gradient over the inner membrane that drives transmembrane transport and the ATP synthase. Cytochrome c oxidase is the component of the respiratory chain that catalyzes the reduction of oxygen to water. Electrons originating from reduced cytochrome c in the intermembrane space (IMS) are transferred via the dinuclear copper A center (CU(A)) of subunit 2 and heme A of subunit 1 to the active site in subunit 1, a binuclear center (BNC) formed by heme A3 and copper B (CU(B)). The BNC reduces molecular oxygen to 2 water molecules using 4 electrons from cytochrome c in the IMS and 4 protons from the mitochondrial matrix.</text>
</comment>
<comment type="pathway">
    <text evidence="2 9">Energy metabolism; oxidative phosphorylation.</text>
</comment>
<comment type="subcellular location">
    <subcellularLocation>
        <location evidence="1 9">Mitochondrion inner membrane</location>
        <topology evidence="1 9">Single-pass membrane protein</topology>
    </subcellularLocation>
</comment>
<name>A0A674BY99_SALTR</name>
<dbReference type="InterPro" id="IPR051389">
    <property type="entry name" value="Cytochrome_c_oxidase_VIc"/>
</dbReference>
<evidence type="ECO:0000313" key="10">
    <source>
        <dbReference type="Ensembl" id="ENSSTUP00000076395.1"/>
    </source>
</evidence>
<keyword evidence="8 9" id="KW-0472">Membrane</keyword>
<keyword evidence="7 9" id="KW-0496">Mitochondrion</keyword>
<dbReference type="Ensembl" id="ENSSTUT00000081248.1">
    <property type="protein sequence ID" value="ENSSTUP00000076395.1"/>
    <property type="gene ID" value="ENSSTUG00000033586.1"/>
</dbReference>
<dbReference type="GO" id="GO:0006123">
    <property type="term" value="P:mitochondrial electron transport, cytochrome c to oxygen"/>
    <property type="evidence" value="ECO:0007669"/>
    <property type="project" value="UniProtKB-UniRule"/>
</dbReference>
<evidence type="ECO:0000256" key="6">
    <source>
        <dbReference type="ARBA" id="ARBA00022989"/>
    </source>
</evidence>
<organism evidence="10 11">
    <name type="scientific">Salmo trutta</name>
    <name type="common">Brown trout</name>
    <dbReference type="NCBI Taxonomy" id="8032"/>
    <lineage>
        <taxon>Eukaryota</taxon>
        <taxon>Metazoa</taxon>
        <taxon>Chordata</taxon>
        <taxon>Craniata</taxon>
        <taxon>Vertebrata</taxon>
        <taxon>Euteleostomi</taxon>
        <taxon>Actinopterygii</taxon>
        <taxon>Neopterygii</taxon>
        <taxon>Teleostei</taxon>
        <taxon>Protacanthopterygii</taxon>
        <taxon>Salmoniformes</taxon>
        <taxon>Salmonidae</taxon>
        <taxon>Salmoninae</taxon>
        <taxon>Salmo</taxon>
    </lineage>
</organism>
<evidence type="ECO:0000256" key="7">
    <source>
        <dbReference type="ARBA" id="ARBA00023128"/>
    </source>
</evidence>
<reference evidence="10" key="2">
    <citation type="submission" date="2025-09" db="UniProtKB">
        <authorList>
            <consortium name="Ensembl"/>
        </authorList>
    </citation>
    <scope>IDENTIFICATION</scope>
</reference>
<dbReference type="Gene3D" id="4.10.93.10">
    <property type="entry name" value="Mitochondrial cytochrome c oxidase subunit VIc/VIIs"/>
    <property type="match status" value="1"/>
</dbReference>